<accession>A0ABT5XFD2</accession>
<comment type="caution">
    <text evidence="1">The sequence shown here is derived from an EMBL/GenBank/DDBJ whole genome shotgun (WGS) entry which is preliminary data.</text>
</comment>
<name>A0ABT5XFD2_9EURY</name>
<evidence type="ECO:0000313" key="1">
    <source>
        <dbReference type="EMBL" id="MDF0593338.1"/>
    </source>
</evidence>
<keyword evidence="2" id="KW-1185">Reference proteome</keyword>
<evidence type="ECO:0000313" key="2">
    <source>
        <dbReference type="Proteomes" id="UP001215956"/>
    </source>
</evidence>
<proteinExistence type="predicted"/>
<reference evidence="1 2" key="1">
    <citation type="submission" date="2023-03" db="EMBL/GenBank/DDBJ databases">
        <title>Whole genome sequencing of Methanotrichaceae archaeon M04Ac.</title>
        <authorList>
            <person name="Khomyakova M.A."/>
            <person name="Merkel A.Y."/>
            <person name="Slobodkin A.I."/>
        </authorList>
    </citation>
    <scope>NUCLEOTIDE SEQUENCE [LARGE SCALE GENOMIC DNA]</scope>
    <source>
        <strain evidence="1 2">M04Ac</strain>
    </source>
</reference>
<dbReference type="EMBL" id="JARFPL010000018">
    <property type="protein sequence ID" value="MDF0593338.1"/>
    <property type="molecule type" value="Genomic_DNA"/>
</dbReference>
<sequence>MNQELPFSDHREMMNAVLGLAYNLRSYPNHLHKAGYRISRIEPRFKLNVSQTLNPDIIFMSNDHVLIAECKSAAIKSGKNIKNYGNITERHLSEKGIDIIAENPLFDVAIFGNSNIKTLTYILKKNGVSYPQVEIDKIIQKKFGNAFKDTDLESLFSKAVIIKGKPPNIIKFDNNSTPEDIAPYVIQDLMQRVELKRTVFKTRDLAKEIFEAAWDDLDETFKDELRKKIDKFLRTYCKTTTNKIGKKSRRRKVKKMPKLDKYLSKNDDIWTINVKDHWKSKDAFRKDCIELMKYIKRSPARKGWIDSR</sequence>
<dbReference type="Proteomes" id="UP001215956">
    <property type="component" value="Unassembled WGS sequence"/>
</dbReference>
<protein>
    <submittedName>
        <fullName evidence="1">Uncharacterized protein</fullName>
    </submittedName>
</protein>
<organism evidence="1 2">
    <name type="scientific">Candidatus Methanocrinis alkalitolerans</name>
    <dbReference type="NCBI Taxonomy" id="3033395"/>
    <lineage>
        <taxon>Archaea</taxon>
        <taxon>Methanobacteriati</taxon>
        <taxon>Methanobacteriota</taxon>
        <taxon>Stenosarchaea group</taxon>
        <taxon>Methanomicrobia</taxon>
        <taxon>Methanotrichales</taxon>
        <taxon>Methanotrichaceae</taxon>
        <taxon>Methanocrinis</taxon>
    </lineage>
</organism>
<gene>
    <name evidence="1" type="ORF">P0O24_07060</name>
</gene>
<dbReference type="RefSeq" id="WP_316969043.1">
    <property type="nucleotide sequence ID" value="NZ_JARFPL010000018.1"/>
</dbReference>